<dbReference type="InterPro" id="IPR036108">
    <property type="entry name" value="4pyrrol_syn_uPrphyn_synt_sf"/>
</dbReference>
<dbReference type="CDD" id="cd06578">
    <property type="entry name" value="HemD"/>
    <property type="match status" value="1"/>
</dbReference>
<dbReference type="SUPFAM" id="SSF69618">
    <property type="entry name" value="HemD-like"/>
    <property type="match status" value="1"/>
</dbReference>
<dbReference type="Gene3D" id="3.30.950.10">
    <property type="entry name" value="Methyltransferase, Cobalt-precorrin-4 Transmethylase, Domain 2"/>
    <property type="match status" value="1"/>
</dbReference>
<evidence type="ECO:0000256" key="10">
    <source>
        <dbReference type="RuleBase" id="RU003960"/>
    </source>
</evidence>
<evidence type="ECO:0000256" key="6">
    <source>
        <dbReference type="ARBA" id="ARBA00022691"/>
    </source>
</evidence>
<evidence type="ECO:0000256" key="2">
    <source>
        <dbReference type="ARBA" id="ARBA00012162"/>
    </source>
</evidence>
<reference evidence="14" key="1">
    <citation type="submission" date="2016-06" db="EMBL/GenBank/DDBJ databases">
        <title>Draft genome sequence of Desulfoplanes formicivorans strain Pf12B.</title>
        <authorList>
            <person name="Watanabe M."/>
            <person name="Kojima H."/>
            <person name="Fukui M."/>
        </authorList>
    </citation>
    <scope>NUCLEOTIDE SEQUENCE [LARGE SCALE GENOMIC DNA]</scope>
    <source>
        <strain evidence="14">Pf12B</strain>
    </source>
</reference>
<comment type="pathway">
    <text evidence="9">Cofactor biosynthesis; adenosylcobalamin biosynthesis; precorrin-2 from uroporphyrinogen III: step 1/1.</text>
</comment>
<evidence type="ECO:0000256" key="3">
    <source>
        <dbReference type="ARBA" id="ARBA00022573"/>
    </source>
</evidence>
<dbReference type="Pfam" id="PF00590">
    <property type="entry name" value="TP_methylase"/>
    <property type="match status" value="1"/>
</dbReference>
<gene>
    <name evidence="13" type="ORF">DPF_2316</name>
</gene>
<dbReference type="RefSeq" id="WP_069859850.1">
    <property type="nucleotide sequence ID" value="NZ_BDFE01000020.1"/>
</dbReference>
<evidence type="ECO:0000256" key="4">
    <source>
        <dbReference type="ARBA" id="ARBA00022603"/>
    </source>
</evidence>
<dbReference type="Pfam" id="PF02602">
    <property type="entry name" value="HEM4"/>
    <property type="match status" value="1"/>
</dbReference>
<dbReference type="AlphaFoldDB" id="A0A194AHM9"/>
<dbReference type="Gene3D" id="3.40.50.10090">
    <property type="match status" value="2"/>
</dbReference>
<comment type="caution">
    <text evidence="13">The sequence shown here is derived from an EMBL/GenBank/DDBJ whole genome shotgun (WGS) entry which is preliminary data.</text>
</comment>
<organism evidence="13 14">
    <name type="scientific">Desulfoplanes formicivorans</name>
    <dbReference type="NCBI Taxonomy" id="1592317"/>
    <lineage>
        <taxon>Bacteria</taxon>
        <taxon>Pseudomonadati</taxon>
        <taxon>Thermodesulfobacteriota</taxon>
        <taxon>Desulfovibrionia</taxon>
        <taxon>Desulfovibrionales</taxon>
        <taxon>Desulfoplanaceae</taxon>
        <taxon>Desulfoplanes</taxon>
    </lineage>
</organism>
<dbReference type="NCBIfam" id="TIGR01469">
    <property type="entry name" value="cobA_cysG_Cterm"/>
    <property type="match status" value="1"/>
</dbReference>
<dbReference type="InterPro" id="IPR003043">
    <property type="entry name" value="Uropor_MeTrfase_CS"/>
</dbReference>
<dbReference type="GO" id="GO:0004852">
    <property type="term" value="F:uroporphyrinogen-III synthase activity"/>
    <property type="evidence" value="ECO:0007669"/>
    <property type="project" value="InterPro"/>
</dbReference>
<dbReference type="SUPFAM" id="SSF53790">
    <property type="entry name" value="Tetrapyrrole methylase"/>
    <property type="match status" value="1"/>
</dbReference>
<evidence type="ECO:0000256" key="9">
    <source>
        <dbReference type="ARBA" id="ARBA00060548"/>
    </source>
</evidence>
<keyword evidence="14" id="KW-1185">Reference proteome</keyword>
<keyword evidence="7" id="KW-0627">Porphyrin biosynthesis</keyword>
<dbReference type="InterPro" id="IPR014777">
    <property type="entry name" value="4pyrrole_Mease_sub1"/>
</dbReference>
<dbReference type="CDD" id="cd11642">
    <property type="entry name" value="SUMT"/>
    <property type="match status" value="1"/>
</dbReference>
<protein>
    <recommendedName>
        <fullName evidence="2">uroporphyrinogen-III C-methyltransferase</fullName>
        <ecNumber evidence="2">2.1.1.107</ecNumber>
    </recommendedName>
</protein>
<keyword evidence="5 10" id="KW-0808">Transferase</keyword>
<dbReference type="PROSITE" id="PS00840">
    <property type="entry name" value="SUMT_2"/>
    <property type="match status" value="1"/>
</dbReference>
<dbReference type="GO" id="GO:0019354">
    <property type="term" value="P:siroheme biosynthetic process"/>
    <property type="evidence" value="ECO:0007669"/>
    <property type="project" value="UniProtKB-UniPathway"/>
</dbReference>
<dbReference type="InterPro" id="IPR000878">
    <property type="entry name" value="4pyrrol_Mease"/>
</dbReference>
<evidence type="ECO:0000256" key="7">
    <source>
        <dbReference type="ARBA" id="ARBA00023244"/>
    </source>
</evidence>
<evidence type="ECO:0000256" key="8">
    <source>
        <dbReference type="ARBA" id="ARBA00025705"/>
    </source>
</evidence>
<dbReference type="GO" id="GO:0004851">
    <property type="term" value="F:uroporphyrin-III C-methyltransferase activity"/>
    <property type="evidence" value="ECO:0007669"/>
    <property type="project" value="UniProtKB-EC"/>
</dbReference>
<feature type="domain" description="Tetrapyrrole biosynthesis uroporphyrinogen III synthase" evidence="12">
    <location>
        <begin position="267"/>
        <end position="496"/>
    </location>
</feature>
<dbReference type="STRING" id="1592317.DPF_2316"/>
<evidence type="ECO:0000313" key="13">
    <source>
        <dbReference type="EMBL" id="GAU09587.1"/>
    </source>
</evidence>
<dbReference type="GO" id="GO:0009236">
    <property type="term" value="P:cobalamin biosynthetic process"/>
    <property type="evidence" value="ECO:0007669"/>
    <property type="project" value="UniProtKB-KW"/>
</dbReference>
<dbReference type="InterPro" id="IPR050161">
    <property type="entry name" value="Siro_Cobalamin_biosynth"/>
</dbReference>
<dbReference type="EMBL" id="BDFE01000020">
    <property type="protein sequence ID" value="GAU09587.1"/>
    <property type="molecule type" value="Genomic_DNA"/>
</dbReference>
<evidence type="ECO:0000259" key="12">
    <source>
        <dbReference type="Pfam" id="PF02602"/>
    </source>
</evidence>
<dbReference type="Proteomes" id="UP000095200">
    <property type="component" value="Unassembled WGS sequence"/>
</dbReference>
<dbReference type="InterPro" id="IPR014776">
    <property type="entry name" value="4pyrrole_Mease_sub2"/>
</dbReference>
<dbReference type="NCBIfam" id="NF004790">
    <property type="entry name" value="PRK06136.1"/>
    <property type="match status" value="1"/>
</dbReference>
<evidence type="ECO:0000259" key="11">
    <source>
        <dbReference type="Pfam" id="PF00590"/>
    </source>
</evidence>
<comment type="pathway">
    <text evidence="8">Porphyrin-containing compound metabolism; siroheme biosynthesis; precorrin-2 from uroporphyrinogen III: step 1/1.</text>
</comment>
<keyword evidence="4 10" id="KW-0489">Methyltransferase</keyword>
<dbReference type="EC" id="2.1.1.107" evidence="2"/>
<comment type="similarity">
    <text evidence="1 10">Belongs to the precorrin methyltransferase family.</text>
</comment>
<proteinExistence type="inferred from homology"/>
<keyword evidence="6" id="KW-0949">S-adenosyl-L-methionine</keyword>
<accession>A0A194AHM9</accession>
<evidence type="ECO:0000256" key="5">
    <source>
        <dbReference type="ARBA" id="ARBA00022679"/>
    </source>
</evidence>
<dbReference type="InterPro" id="IPR003754">
    <property type="entry name" value="4pyrrol_synth_uPrphyn_synth"/>
</dbReference>
<dbReference type="FunFam" id="3.30.950.10:FF:000001">
    <property type="entry name" value="Siroheme synthase"/>
    <property type="match status" value="1"/>
</dbReference>
<dbReference type="GO" id="GO:0032259">
    <property type="term" value="P:methylation"/>
    <property type="evidence" value="ECO:0007669"/>
    <property type="project" value="UniProtKB-KW"/>
</dbReference>
<dbReference type="Gene3D" id="3.40.1010.10">
    <property type="entry name" value="Cobalt-precorrin-4 Transmethylase, Domain 1"/>
    <property type="match status" value="1"/>
</dbReference>
<dbReference type="InterPro" id="IPR035996">
    <property type="entry name" value="4pyrrol_Methylase_sf"/>
</dbReference>
<name>A0A194AHM9_9BACT</name>
<dbReference type="OrthoDB" id="9815856at2"/>
<dbReference type="PANTHER" id="PTHR45790:SF3">
    <property type="entry name" value="S-ADENOSYL-L-METHIONINE-DEPENDENT UROPORPHYRINOGEN III METHYLTRANSFERASE, CHLOROPLASTIC"/>
    <property type="match status" value="1"/>
</dbReference>
<dbReference type="FunFam" id="3.40.1010.10:FF:000001">
    <property type="entry name" value="Siroheme synthase"/>
    <property type="match status" value="1"/>
</dbReference>
<evidence type="ECO:0000256" key="1">
    <source>
        <dbReference type="ARBA" id="ARBA00005879"/>
    </source>
</evidence>
<dbReference type="PANTHER" id="PTHR45790">
    <property type="entry name" value="SIROHEME SYNTHASE-RELATED"/>
    <property type="match status" value="1"/>
</dbReference>
<feature type="domain" description="Tetrapyrrole methylase" evidence="11">
    <location>
        <begin position="4"/>
        <end position="214"/>
    </location>
</feature>
<dbReference type="InterPro" id="IPR006366">
    <property type="entry name" value="CobA/CysG_C"/>
</dbReference>
<dbReference type="UniPathway" id="UPA00262">
    <property type="reaction ID" value="UER00211"/>
</dbReference>
<sequence length="508" mass="54698">MANVYLIGAGPGDPGLLTIKGREILERADVVIYDYLANKVFLDFCRDDAQIIYVGKKGGDHTLPQDKINELIVQKAREGHVVARLKGGDPYVFGRGAEEGEELLDAGIDFEVVPGVTSAVAGPAYAGIPLTHRKYASSVSFITGHEDPTKGESAHNWESLAKGTSTLVFFMGVKNLPHITANLIQAGMDPDTPAALVRWGTTCRHFSMVSTVGNIAEDAVKQGIKPPSLLVVGHVVCLRDRLNFFEKRPLLGKGVVVTRARKQASGLVARLGELGACCYEFPTIRIKPLDDYGQVQEALAGLDTYDWILFTSVNGVVHFWDQLRQTGRDARALGGRKIAAIGPATARELEARGVFPDFVPEKYVAESVVQGLLKRGIQGKNVLVPRAKKAREVLPEGLRNAGCRVDVLPVYETVLAEDGQQEVLDGLASGDIHCLTFTSSSTVENFFALVEPDVVKSFVDKGLAIAVIGPVTAKTLATYGLAARIQPEEYTVPALAQAVAEVLGNHHA</sequence>
<keyword evidence="3" id="KW-0169">Cobalamin biosynthesis</keyword>
<evidence type="ECO:0000313" key="14">
    <source>
        <dbReference type="Proteomes" id="UP000095200"/>
    </source>
</evidence>
<dbReference type="PROSITE" id="PS00839">
    <property type="entry name" value="SUMT_1"/>
    <property type="match status" value="1"/>
</dbReference>